<sequence>MSLRFPFPDRFCHPFGKLSSLPIPDTSPTSSPFLLIEVGQPIRQTAPISSHSLPWNTTVATENGNQPYQQRVDRHGKPFGDRVSTATFRPTGPKNKIAPRLPLVDDSSREQLREGDEKEYTSPPYTRRRLNNHGKAQERETHSTRHHGSPIMQWRAKSPLINPTDKGQRSETHQVGNSRDTQQWRARSPILAQEVTPPSAPFQPPRSSVGRNLNVLDFPPIPAVPSREEVMEEIREVTLQYISCPDPVESAARKQRVLLSELDGTVDETATRIIQASTSAAMIQQERLLEPTVQLSPPRETETALSGTTANPARKRGRPRRTTDRRTTIKLSPKTFMGTGSRK</sequence>
<proteinExistence type="predicted"/>
<feature type="region of interest" description="Disordered" evidence="1">
    <location>
        <begin position="84"/>
        <end position="185"/>
    </location>
</feature>
<reference evidence="2" key="1">
    <citation type="submission" date="2019-12" db="EMBL/GenBank/DDBJ databases">
        <title>Genome sequencing and annotation of Brassica cretica.</title>
        <authorList>
            <person name="Studholme D.J."/>
            <person name="Sarris P.F."/>
        </authorList>
    </citation>
    <scope>NUCLEOTIDE SEQUENCE</scope>
    <source>
        <strain evidence="2">PFS-102/07</strain>
        <tissue evidence="2">Leaf</tissue>
    </source>
</reference>
<organism evidence="2">
    <name type="scientific">Brassica cretica</name>
    <name type="common">Mustard</name>
    <dbReference type="NCBI Taxonomy" id="69181"/>
    <lineage>
        <taxon>Eukaryota</taxon>
        <taxon>Viridiplantae</taxon>
        <taxon>Streptophyta</taxon>
        <taxon>Embryophyta</taxon>
        <taxon>Tracheophyta</taxon>
        <taxon>Spermatophyta</taxon>
        <taxon>Magnoliopsida</taxon>
        <taxon>eudicotyledons</taxon>
        <taxon>Gunneridae</taxon>
        <taxon>Pentapetalae</taxon>
        <taxon>rosids</taxon>
        <taxon>malvids</taxon>
        <taxon>Brassicales</taxon>
        <taxon>Brassicaceae</taxon>
        <taxon>Brassiceae</taxon>
        <taxon>Brassica</taxon>
    </lineage>
</organism>
<name>A0A8S9M0V5_BRACR</name>
<gene>
    <name evidence="2" type="ORF">F2Q70_00013574</name>
</gene>
<accession>A0A8S9M0V5</accession>
<feature type="region of interest" description="Disordered" evidence="1">
    <location>
        <begin position="295"/>
        <end position="343"/>
    </location>
</feature>
<feature type="compositionally biased region" description="Basic and acidic residues" evidence="1">
    <location>
        <begin position="106"/>
        <end position="120"/>
    </location>
</feature>
<evidence type="ECO:0000256" key="1">
    <source>
        <dbReference type="SAM" id="MobiDB-lite"/>
    </source>
</evidence>
<comment type="caution">
    <text evidence="2">The sequence shown here is derived from an EMBL/GenBank/DDBJ whole genome shotgun (WGS) entry which is preliminary data.</text>
</comment>
<dbReference type="EMBL" id="QGKY02000089">
    <property type="protein sequence ID" value="KAF2611947.1"/>
    <property type="molecule type" value="Genomic_DNA"/>
</dbReference>
<dbReference type="AlphaFoldDB" id="A0A8S9M0V5"/>
<evidence type="ECO:0000313" key="2">
    <source>
        <dbReference type="EMBL" id="KAF2611947.1"/>
    </source>
</evidence>
<protein>
    <submittedName>
        <fullName evidence="2">Uncharacterized protein</fullName>
    </submittedName>
</protein>
<feature type="compositionally biased region" description="Polar residues" evidence="1">
    <location>
        <begin position="173"/>
        <end position="185"/>
    </location>
</feature>